<dbReference type="EMBL" id="LVYD01000065">
    <property type="protein sequence ID" value="OQP60204.1"/>
    <property type="molecule type" value="Genomic_DNA"/>
</dbReference>
<sequence length="97" mass="10709">MILQTVNGYCEAVLMGVCDAALFHKTTEWLCEKIGITFKSKIEQAGSLVWQFQFEGAMMVLRYDPEAGIFICPAAFSQATGDDQAAFKKLAETLYAS</sequence>
<dbReference type="Proteomes" id="UP000192796">
    <property type="component" value="Unassembled WGS sequence"/>
</dbReference>
<evidence type="ECO:0000313" key="1">
    <source>
        <dbReference type="EMBL" id="OQP60204.1"/>
    </source>
</evidence>
<evidence type="ECO:0000313" key="2">
    <source>
        <dbReference type="Proteomes" id="UP000192796"/>
    </source>
</evidence>
<keyword evidence="2" id="KW-1185">Reference proteome</keyword>
<proteinExistence type="predicted"/>
<evidence type="ECO:0008006" key="3">
    <source>
        <dbReference type="Google" id="ProtNLM"/>
    </source>
</evidence>
<gene>
    <name evidence="1" type="ORF">A3860_34575</name>
</gene>
<dbReference type="AlphaFoldDB" id="A0A1V9FPB2"/>
<comment type="caution">
    <text evidence="1">The sequence shown here is derived from an EMBL/GenBank/DDBJ whole genome shotgun (WGS) entry which is preliminary data.</text>
</comment>
<name>A0A1V9FPB2_9BACT</name>
<organism evidence="1 2">
    <name type="scientific">Niastella vici</name>
    <dbReference type="NCBI Taxonomy" id="1703345"/>
    <lineage>
        <taxon>Bacteria</taxon>
        <taxon>Pseudomonadati</taxon>
        <taxon>Bacteroidota</taxon>
        <taxon>Chitinophagia</taxon>
        <taxon>Chitinophagales</taxon>
        <taxon>Chitinophagaceae</taxon>
        <taxon>Niastella</taxon>
    </lineage>
</organism>
<accession>A0A1V9FPB2</accession>
<dbReference type="OrthoDB" id="9855386at2"/>
<reference evidence="1 2" key="1">
    <citation type="submission" date="2016-03" db="EMBL/GenBank/DDBJ databases">
        <title>Niastella vici sp. nov., isolated from farmland soil.</title>
        <authorList>
            <person name="Chen L."/>
            <person name="Wang D."/>
            <person name="Yang S."/>
            <person name="Wang G."/>
        </authorList>
    </citation>
    <scope>NUCLEOTIDE SEQUENCE [LARGE SCALE GENOMIC DNA]</scope>
    <source>
        <strain evidence="1 2">DJ57</strain>
    </source>
</reference>
<protein>
    <recommendedName>
        <fullName evidence="3">DUF3630 family protein</fullName>
    </recommendedName>
</protein>
<dbReference type="RefSeq" id="WP_081153546.1">
    <property type="nucleotide sequence ID" value="NZ_LVYD01000065.1"/>
</dbReference>